<comment type="caution">
    <text evidence="1">The sequence shown here is derived from an EMBL/GenBank/DDBJ whole genome shotgun (WGS) entry which is preliminary data.</text>
</comment>
<dbReference type="Proteomes" id="UP001234202">
    <property type="component" value="Unassembled WGS sequence"/>
</dbReference>
<name>A0ACC2X5G2_9TREE</name>
<evidence type="ECO:0000313" key="2">
    <source>
        <dbReference type="Proteomes" id="UP001234202"/>
    </source>
</evidence>
<accession>A0ACC2X5G2</accession>
<organism evidence="1 2">
    <name type="scientific">Naganishia onofrii</name>
    <dbReference type="NCBI Taxonomy" id="1851511"/>
    <lineage>
        <taxon>Eukaryota</taxon>
        <taxon>Fungi</taxon>
        <taxon>Dikarya</taxon>
        <taxon>Basidiomycota</taxon>
        <taxon>Agaricomycotina</taxon>
        <taxon>Tremellomycetes</taxon>
        <taxon>Filobasidiales</taxon>
        <taxon>Filobasidiaceae</taxon>
        <taxon>Naganishia</taxon>
    </lineage>
</organism>
<protein>
    <submittedName>
        <fullName evidence="1">Uncharacterized protein</fullName>
    </submittedName>
</protein>
<evidence type="ECO:0000313" key="1">
    <source>
        <dbReference type="EMBL" id="KAJ9118835.1"/>
    </source>
</evidence>
<reference evidence="1" key="1">
    <citation type="submission" date="2023-04" db="EMBL/GenBank/DDBJ databases">
        <title>Draft Genome sequencing of Naganishia species isolated from polar environments using Oxford Nanopore Technology.</title>
        <authorList>
            <person name="Leo P."/>
            <person name="Venkateswaran K."/>
        </authorList>
    </citation>
    <scope>NUCLEOTIDE SEQUENCE</scope>
    <source>
        <strain evidence="1">DBVPG 5303</strain>
    </source>
</reference>
<dbReference type="EMBL" id="JASBWV010000027">
    <property type="protein sequence ID" value="KAJ9118835.1"/>
    <property type="molecule type" value="Genomic_DNA"/>
</dbReference>
<keyword evidence="2" id="KW-1185">Reference proteome</keyword>
<proteinExistence type="predicted"/>
<gene>
    <name evidence="1" type="ORF">QFC24_006034</name>
</gene>
<sequence length="331" mass="36271">MLLGNTFKRSIARQRQRRISTSDQSRTSLASPTCLTYLNHRPYSAKYAPPERVPTAFASEVYHEREIPGKPYQLDRYLKAPTPATTETPMDLTPEQRKVIERTLRVDLVGEGAANWIYQSTKFVTDLKGDKETSKKVEVCIRHARRIAPLFYANIAIPDTPSGNVVDGEASSTNAFNATETTSRAGTAMMGPRAIMACTEAIETVIGEHYDDQIKALATVFPLEDPNQLSSISDAKKDASPPTSFTPDHASSGMPSLSTSADPTPPSELDNPAIHPSVPLMHKILQEFRDDELEHLDTAVENDAQLTPGHALLSTVIETGCRGAIWVAARV</sequence>